<dbReference type="OrthoDB" id="5366256at2759"/>
<comment type="caution">
    <text evidence="2">The sequence shown here is derived from an EMBL/GenBank/DDBJ whole genome shotgun (WGS) entry which is preliminary data.</text>
</comment>
<feature type="compositionally biased region" description="Polar residues" evidence="1">
    <location>
        <begin position="204"/>
        <end position="233"/>
    </location>
</feature>
<reference evidence="2 3" key="1">
    <citation type="submission" date="2015-04" db="EMBL/GenBank/DDBJ databases">
        <authorList>
            <person name="Heijne W.H."/>
            <person name="Fedorova N.D."/>
            <person name="Nierman W.C."/>
            <person name="Vollebregt A.W."/>
            <person name="Zhao Z."/>
            <person name="Wu L."/>
            <person name="Kumar M."/>
            <person name="Stam H."/>
            <person name="van den Berg M.A."/>
            <person name="Pel H.J."/>
        </authorList>
    </citation>
    <scope>NUCLEOTIDE SEQUENCE [LARGE SCALE GENOMIC DNA]</scope>
    <source>
        <strain evidence="2 3">CBS 393.64</strain>
    </source>
</reference>
<dbReference type="Proteomes" id="UP000053958">
    <property type="component" value="Unassembled WGS sequence"/>
</dbReference>
<sequence>MSSKRGENSRGYRSQGRRIAEESTPSTGAEFHVLDPSGGPLSLESPTQQHQHQQQQFFTEFQPASFSELPVDLQGGLQLSHLETAYSTAISEQQQQQQQSLPQTNLYEGSHQLQDPLLPLESVPSESSPAEDSTDVARQSQVFSAENPSAVNLLPPSYSGGEAYIPESMYASLQTYYPSSIPSLHSQQFAGNIEGALSQSQPFLASSDSTNMFPNNRQPNSFSPAPGQWTQYDRSVGRTHTPEQPPQRRPDEPLPPFSAPNAYSSSQAPVYPTAPYPLGVQQAPNQQFYPPSAAYNFNQPNYDIPQTSFVPSTPYPITTSPDSRIPVAPSPFVTPGSTAGTPEPESQVRVIESRPKPQCWDHGCNGREFSTFSNLLRHQRERSGAAAKSECPHCGAVFTRTTARNTHIAQGKCKGLKESSQSTTTG</sequence>
<feature type="compositionally biased region" description="Polar residues" evidence="1">
    <location>
        <begin position="136"/>
        <end position="150"/>
    </location>
</feature>
<organism evidence="2 3">
    <name type="scientific">Rasamsonia emersonii (strain ATCC 16479 / CBS 393.64 / IMI 116815)</name>
    <dbReference type="NCBI Taxonomy" id="1408163"/>
    <lineage>
        <taxon>Eukaryota</taxon>
        <taxon>Fungi</taxon>
        <taxon>Dikarya</taxon>
        <taxon>Ascomycota</taxon>
        <taxon>Pezizomycotina</taxon>
        <taxon>Eurotiomycetes</taxon>
        <taxon>Eurotiomycetidae</taxon>
        <taxon>Eurotiales</taxon>
        <taxon>Trichocomaceae</taxon>
        <taxon>Rasamsonia</taxon>
    </lineage>
</organism>
<evidence type="ECO:0008006" key="4">
    <source>
        <dbReference type="Google" id="ProtNLM"/>
    </source>
</evidence>
<feature type="compositionally biased region" description="Low complexity" evidence="1">
    <location>
        <begin position="116"/>
        <end position="131"/>
    </location>
</feature>
<gene>
    <name evidence="2" type="ORF">T310_8127</name>
</gene>
<dbReference type="RefSeq" id="XP_013324539.1">
    <property type="nucleotide sequence ID" value="XM_013469085.1"/>
</dbReference>
<feature type="region of interest" description="Disordered" evidence="1">
    <location>
        <begin position="204"/>
        <end position="270"/>
    </location>
</feature>
<dbReference type="Gene3D" id="3.30.160.60">
    <property type="entry name" value="Classic Zinc Finger"/>
    <property type="match status" value="1"/>
</dbReference>
<feature type="region of interest" description="Disordered" evidence="1">
    <location>
        <begin position="89"/>
        <end position="156"/>
    </location>
</feature>
<evidence type="ECO:0000256" key="1">
    <source>
        <dbReference type="SAM" id="MobiDB-lite"/>
    </source>
</evidence>
<name>A0A0F4YI13_RASE3</name>
<evidence type="ECO:0000313" key="3">
    <source>
        <dbReference type="Proteomes" id="UP000053958"/>
    </source>
</evidence>
<feature type="compositionally biased region" description="Basic and acidic residues" evidence="1">
    <location>
        <begin position="1"/>
        <end position="10"/>
    </location>
</feature>
<feature type="compositionally biased region" description="Polar residues" evidence="1">
    <location>
        <begin position="100"/>
        <end position="113"/>
    </location>
</feature>
<keyword evidence="3" id="KW-1185">Reference proteome</keyword>
<evidence type="ECO:0000313" key="2">
    <source>
        <dbReference type="EMBL" id="KKA17927.1"/>
    </source>
</evidence>
<dbReference type="EMBL" id="LASV01000526">
    <property type="protein sequence ID" value="KKA17927.1"/>
    <property type="molecule type" value="Genomic_DNA"/>
</dbReference>
<proteinExistence type="predicted"/>
<accession>A0A0F4YI13</accession>
<dbReference type="GeneID" id="25320388"/>
<protein>
    <recommendedName>
        <fullName evidence="4">C2H2-type domain-containing protein</fullName>
    </recommendedName>
</protein>
<feature type="region of interest" description="Disordered" evidence="1">
    <location>
        <begin position="1"/>
        <end position="61"/>
    </location>
</feature>
<dbReference type="AlphaFoldDB" id="A0A0F4YI13"/>